<dbReference type="HAMAP" id="MF_00037">
    <property type="entry name" value="MurB"/>
    <property type="match status" value="1"/>
</dbReference>
<sequence>DLTKSAHARAYQKELFEKRRLSQPYNAKSLGCFFKNPPGLSAGQIIDELGLKGLVQGGAQISEQHGNFFINKGGATGADFLKLVEMVQARVLGERGIELEMEVSLAKPKIWDAKEELNV</sequence>
<dbReference type="GO" id="GO:0005829">
    <property type="term" value="C:cytosol"/>
    <property type="evidence" value="ECO:0007669"/>
    <property type="project" value="TreeGrafter"/>
</dbReference>
<dbReference type="PANTHER" id="PTHR21071:SF4">
    <property type="entry name" value="UDP-N-ACETYLENOLPYRUVOYLGLUCOSAMINE REDUCTASE"/>
    <property type="match status" value="1"/>
</dbReference>
<dbReference type="EMBL" id="NVUK01000062">
    <property type="protein sequence ID" value="PCI74912.1"/>
    <property type="molecule type" value="Genomic_DNA"/>
</dbReference>
<dbReference type="Gene3D" id="3.90.78.10">
    <property type="entry name" value="UDP-N-acetylenolpyruvoylglucosamine reductase, C-terminal domain"/>
    <property type="match status" value="1"/>
</dbReference>
<dbReference type="AlphaFoldDB" id="A0A2A4WWU8"/>
<protein>
    <recommendedName>
        <fullName evidence="2">UDP-N-acetylenolpyruvoylglucosamine reductase C-terminal domain-containing protein</fullName>
    </recommendedName>
</protein>
<dbReference type="InterPro" id="IPR036635">
    <property type="entry name" value="MurB_C_sf"/>
</dbReference>
<dbReference type="GO" id="GO:0071555">
    <property type="term" value="P:cell wall organization"/>
    <property type="evidence" value="ECO:0007669"/>
    <property type="project" value="TreeGrafter"/>
</dbReference>
<dbReference type="Pfam" id="PF02873">
    <property type="entry name" value="MurB_C"/>
    <property type="match status" value="1"/>
</dbReference>
<evidence type="ECO:0000313" key="3">
    <source>
        <dbReference type="EMBL" id="PCI74912.1"/>
    </source>
</evidence>
<accession>A0A2A4WWU8</accession>
<gene>
    <name evidence="3" type="ORF">COB21_06260</name>
</gene>
<feature type="domain" description="UDP-N-acetylenolpyruvoylglucosamine reductase C-terminal" evidence="2">
    <location>
        <begin position="12"/>
        <end position="105"/>
    </location>
</feature>
<reference evidence="4" key="1">
    <citation type="submission" date="2017-08" db="EMBL/GenBank/DDBJ databases">
        <title>A dynamic microbial community with high functional redundancy inhabits the cold, oxic subseafloor aquifer.</title>
        <authorList>
            <person name="Tully B.J."/>
            <person name="Wheat C.G."/>
            <person name="Glazer B.T."/>
            <person name="Huber J.A."/>
        </authorList>
    </citation>
    <scope>NUCLEOTIDE SEQUENCE [LARGE SCALE GENOMIC DNA]</scope>
</reference>
<organism evidence="3 4">
    <name type="scientific">Aerophobetes bacterium</name>
    <dbReference type="NCBI Taxonomy" id="2030807"/>
    <lineage>
        <taxon>Bacteria</taxon>
        <taxon>Candidatus Aerophobota</taxon>
    </lineage>
</organism>
<evidence type="ECO:0000313" key="4">
    <source>
        <dbReference type="Proteomes" id="UP000218775"/>
    </source>
</evidence>
<dbReference type="Proteomes" id="UP000218775">
    <property type="component" value="Unassembled WGS sequence"/>
</dbReference>
<dbReference type="GO" id="GO:0008762">
    <property type="term" value="F:UDP-N-acetylmuramate dehydrogenase activity"/>
    <property type="evidence" value="ECO:0007669"/>
    <property type="project" value="InterPro"/>
</dbReference>
<dbReference type="GO" id="GO:0050660">
    <property type="term" value="F:flavin adenine dinucleotide binding"/>
    <property type="evidence" value="ECO:0007669"/>
    <property type="project" value="TreeGrafter"/>
</dbReference>
<evidence type="ECO:0000259" key="2">
    <source>
        <dbReference type="Pfam" id="PF02873"/>
    </source>
</evidence>
<name>A0A2A4WWU8_UNCAE</name>
<evidence type="ECO:0000256" key="1">
    <source>
        <dbReference type="ARBA" id="ARBA00001974"/>
    </source>
</evidence>
<proteinExistence type="inferred from homology"/>
<dbReference type="InterPro" id="IPR011601">
    <property type="entry name" value="MurB_C"/>
</dbReference>
<dbReference type="PANTHER" id="PTHR21071">
    <property type="entry name" value="UDP-N-ACETYLENOLPYRUVOYLGLUCOSAMINE REDUCTASE"/>
    <property type="match status" value="1"/>
</dbReference>
<comment type="caution">
    <text evidence="3">The sequence shown here is derived from an EMBL/GenBank/DDBJ whole genome shotgun (WGS) entry which is preliminary data.</text>
</comment>
<dbReference type="InterPro" id="IPR003170">
    <property type="entry name" value="MurB"/>
</dbReference>
<feature type="non-terminal residue" evidence="3">
    <location>
        <position position="1"/>
    </location>
</feature>
<comment type="cofactor">
    <cofactor evidence="1">
        <name>FAD</name>
        <dbReference type="ChEBI" id="CHEBI:57692"/>
    </cofactor>
</comment>
<dbReference type="SUPFAM" id="SSF56194">
    <property type="entry name" value="Uridine diphospho-N-Acetylenolpyruvylglucosamine reductase, MurB, C-terminal domain"/>
    <property type="match status" value="1"/>
</dbReference>